<proteinExistence type="predicted"/>
<name>A0A9Q4B1I7_SALAG</name>
<evidence type="ECO:0000313" key="3">
    <source>
        <dbReference type="Proteomes" id="UP001057753"/>
    </source>
</evidence>
<keyword evidence="1" id="KW-0812">Transmembrane</keyword>
<evidence type="ECO:0000256" key="1">
    <source>
        <dbReference type="SAM" id="Phobius"/>
    </source>
</evidence>
<feature type="transmembrane region" description="Helical" evidence="1">
    <location>
        <begin position="33"/>
        <end position="54"/>
    </location>
</feature>
<gene>
    <name evidence="2" type="ORF">HXA33_07080</name>
</gene>
<keyword evidence="3" id="KW-1185">Reference proteome</keyword>
<keyword evidence="1" id="KW-1133">Transmembrane helix</keyword>
<comment type="caution">
    <text evidence="2">The sequence shown here is derived from an EMBL/GenBank/DDBJ whole genome shotgun (WGS) entry which is preliminary data.</text>
</comment>
<dbReference type="EMBL" id="JABXYM010000001">
    <property type="protein sequence ID" value="MCR6096310.1"/>
    <property type="molecule type" value="Genomic_DNA"/>
</dbReference>
<keyword evidence="1" id="KW-0472">Membrane</keyword>
<reference evidence="2" key="1">
    <citation type="submission" date="2020-06" db="EMBL/GenBank/DDBJ databases">
        <title>Insight into the genomes of haloalkaliphilic bacilli from Kenyan soda lakes.</title>
        <authorList>
            <person name="Mwirichia R."/>
            <person name="Villamizar G.C."/>
            <person name="Poehlein A."/>
            <person name="Mugweru J."/>
            <person name="Kipnyargis A."/>
            <person name="Kiplimo D."/>
            <person name="Orwa P."/>
            <person name="Daniel R."/>
        </authorList>
    </citation>
    <scope>NUCLEOTIDE SEQUENCE</scope>
    <source>
        <strain evidence="2">B1096_S55</strain>
    </source>
</reference>
<dbReference type="Proteomes" id="UP001057753">
    <property type="component" value="Unassembled WGS sequence"/>
</dbReference>
<dbReference type="RefSeq" id="WP_257820946.1">
    <property type="nucleotide sequence ID" value="NZ_JABXYM010000001.1"/>
</dbReference>
<accession>A0A9Q4B1I7</accession>
<evidence type="ECO:0000313" key="2">
    <source>
        <dbReference type="EMBL" id="MCR6096310.1"/>
    </source>
</evidence>
<protein>
    <submittedName>
        <fullName evidence="2">Uncharacterized protein</fullName>
    </submittedName>
</protein>
<organism evidence="2 3">
    <name type="scientific">Salipaludibacillus agaradhaerens</name>
    <name type="common">Bacillus agaradhaerens</name>
    <dbReference type="NCBI Taxonomy" id="76935"/>
    <lineage>
        <taxon>Bacteria</taxon>
        <taxon>Bacillati</taxon>
        <taxon>Bacillota</taxon>
        <taxon>Bacilli</taxon>
        <taxon>Bacillales</taxon>
        <taxon>Bacillaceae</taxon>
    </lineage>
</organism>
<sequence>MFVWHEAMERYGAIQFDMFNHISSIRRGSKGQLGFIFIIVVVTYKVNRLCLQIVGQ</sequence>
<dbReference type="AlphaFoldDB" id="A0A9Q4B1I7"/>